<evidence type="ECO:0000256" key="2">
    <source>
        <dbReference type="SAM" id="Phobius"/>
    </source>
</evidence>
<accession>A0A0P1BP49</accession>
<organism evidence="3 4">
    <name type="scientific">Ceraceosorus bombacis</name>
    <dbReference type="NCBI Taxonomy" id="401625"/>
    <lineage>
        <taxon>Eukaryota</taxon>
        <taxon>Fungi</taxon>
        <taxon>Dikarya</taxon>
        <taxon>Basidiomycota</taxon>
        <taxon>Ustilaginomycotina</taxon>
        <taxon>Exobasidiomycetes</taxon>
        <taxon>Ceraceosorales</taxon>
        <taxon>Ceraceosoraceae</taxon>
        <taxon>Ceraceosorus</taxon>
    </lineage>
</organism>
<evidence type="ECO:0000256" key="1">
    <source>
        <dbReference type="SAM" id="MobiDB-lite"/>
    </source>
</evidence>
<dbReference type="AlphaFoldDB" id="A0A0P1BP49"/>
<feature type="transmembrane region" description="Helical" evidence="2">
    <location>
        <begin position="200"/>
        <end position="227"/>
    </location>
</feature>
<dbReference type="PANTHER" id="PTHR28297:SF1">
    <property type="entry name" value="FUNGAL PROTEIN"/>
    <property type="match status" value="1"/>
</dbReference>
<dbReference type="EMBL" id="CCYA01000276">
    <property type="protein sequence ID" value="CEH18655.1"/>
    <property type="molecule type" value="Genomic_DNA"/>
</dbReference>
<feature type="region of interest" description="Disordered" evidence="1">
    <location>
        <begin position="93"/>
        <end position="112"/>
    </location>
</feature>
<dbReference type="Pfam" id="PF10445">
    <property type="entry name" value="DUF2456"/>
    <property type="match status" value="1"/>
</dbReference>
<dbReference type="OrthoDB" id="15595at2759"/>
<keyword evidence="2" id="KW-0472">Membrane</keyword>
<keyword evidence="2" id="KW-1133">Transmembrane helix</keyword>
<keyword evidence="2" id="KW-0812">Transmembrane</keyword>
<evidence type="ECO:0000313" key="3">
    <source>
        <dbReference type="EMBL" id="CEH18655.1"/>
    </source>
</evidence>
<feature type="compositionally biased region" description="Polar residues" evidence="1">
    <location>
        <begin position="53"/>
        <end position="66"/>
    </location>
</feature>
<proteinExistence type="predicted"/>
<keyword evidence="4" id="KW-1185">Reference proteome</keyword>
<protein>
    <submittedName>
        <fullName evidence="3">Uncharacterized protein</fullName>
    </submittedName>
</protein>
<evidence type="ECO:0000313" key="4">
    <source>
        <dbReference type="Proteomes" id="UP000054845"/>
    </source>
</evidence>
<feature type="transmembrane region" description="Helical" evidence="2">
    <location>
        <begin position="414"/>
        <end position="436"/>
    </location>
</feature>
<feature type="transmembrane region" description="Helical" evidence="2">
    <location>
        <begin position="365"/>
        <end position="394"/>
    </location>
</feature>
<sequence>MTQATSRESSGGIADQNANEGGDAAAAGAGAGAEGATRERMHGQDSPLLELTETATGTREASTLPTDKQAEQTETRNGNGDGHAQTSKKIVPEGEAGQQQQQQEQQQERADAIDRQATTLTSRLRASEADAERLLRVPRRNIRMPNGNAEKQQQRNGDEVGTVVVAWGSPDILSGIVLPASSPLRGSWIPQGMTCAGREFWYLLVMQGMGAALISGAINFGIAVACYKHQIGTRIWPFEPLTVAGDMGVTVIIQLVISMLITSALVHADVNAGPVAPLSHPWPPLLHLPSSPTPSPSIWGMGTGTGTSTSAATGIGNALEMGKATGKSTTTCCFWWAIRSICTGSERDNWTQRGGLSLGGRMQRVLWCAAHGLLLCALLTFWWAWPIAIAIVAPIYEHRDLGIGGSGNGWTPCFIKLIFGALLALLTNPFMALLAMGAEYNVRRAYPDNPLFLAQPWGEENLKRWKNELGLGLGLGL</sequence>
<dbReference type="Proteomes" id="UP000054845">
    <property type="component" value="Unassembled WGS sequence"/>
</dbReference>
<name>A0A0P1BP49_9BASI</name>
<reference evidence="3 4" key="1">
    <citation type="submission" date="2014-09" db="EMBL/GenBank/DDBJ databases">
        <authorList>
            <person name="Magalhaes I.L.F."/>
            <person name="Oliveira U."/>
            <person name="Santos F.R."/>
            <person name="Vidigal T.H.D.A."/>
            <person name="Brescovit A.D."/>
            <person name="Santos A.J."/>
        </authorList>
    </citation>
    <scope>NUCLEOTIDE SEQUENCE [LARGE SCALE GENOMIC DNA]</scope>
</reference>
<feature type="compositionally biased region" description="Basic and acidic residues" evidence="1">
    <location>
        <begin position="125"/>
        <end position="135"/>
    </location>
</feature>
<feature type="region of interest" description="Disordered" evidence="1">
    <location>
        <begin position="119"/>
        <end position="157"/>
    </location>
</feature>
<dbReference type="STRING" id="401625.A0A0P1BP49"/>
<feature type="compositionally biased region" description="Low complexity" evidence="1">
    <location>
        <begin position="14"/>
        <end position="28"/>
    </location>
</feature>
<feature type="region of interest" description="Disordered" evidence="1">
    <location>
        <begin position="1"/>
        <end position="87"/>
    </location>
</feature>
<dbReference type="PANTHER" id="PTHR28297">
    <property type="entry name" value="FUNGAL PROTEIN"/>
    <property type="match status" value="1"/>
</dbReference>
<dbReference type="InterPro" id="IPR018852">
    <property type="entry name" value="DUF2456"/>
</dbReference>